<keyword evidence="1" id="KW-1133">Transmembrane helix</keyword>
<accession>A0A1M5XGJ8</accession>
<reference evidence="3 4" key="1">
    <citation type="submission" date="2016-11" db="EMBL/GenBank/DDBJ databases">
        <authorList>
            <person name="Jaros S."/>
            <person name="Januszkiewicz K."/>
            <person name="Wedrychowicz H."/>
        </authorList>
    </citation>
    <scope>NUCLEOTIDE SEQUENCE [LARGE SCALE GENOMIC DNA]</scope>
    <source>
        <strain evidence="3 4">DSM 3089</strain>
    </source>
</reference>
<dbReference type="GO" id="GO:0042802">
    <property type="term" value="F:identical protein binding"/>
    <property type="evidence" value="ECO:0007669"/>
    <property type="project" value="TreeGrafter"/>
</dbReference>
<evidence type="ECO:0000259" key="2">
    <source>
        <dbReference type="Pfam" id="PF14501"/>
    </source>
</evidence>
<dbReference type="RefSeq" id="WP_072832077.1">
    <property type="nucleotide sequence ID" value="NZ_FQXP01000008.1"/>
</dbReference>
<feature type="transmembrane region" description="Helical" evidence="1">
    <location>
        <begin position="161"/>
        <end position="180"/>
    </location>
</feature>
<evidence type="ECO:0000313" key="4">
    <source>
        <dbReference type="Proteomes" id="UP000184526"/>
    </source>
</evidence>
<evidence type="ECO:0000256" key="1">
    <source>
        <dbReference type="SAM" id="Phobius"/>
    </source>
</evidence>
<proteinExistence type="predicted"/>
<gene>
    <name evidence="3" type="ORF">SAMN02745196_02213</name>
</gene>
<organism evidence="3 4">
    <name type="scientific">Clostridium collagenovorans DSM 3089</name>
    <dbReference type="NCBI Taxonomy" id="1121306"/>
    <lineage>
        <taxon>Bacteria</taxon>
        <taxon>Bacillati</taxon>
        <taxon>Bacillota</taxon>
        <taxon>Clostridia</taxon>
        <taxon>Eubacteriales</taxon>
        <taxon>Clostridiaceae</taxon>
        <taxon>Clostridium</taxon>
    </lineage>
</organism>
<dbReference type="Pfam" id="PF14501">
    <property type="entry name" value="HATPase_c_5"/>
    <property type="match status" value="1"/>
</dbReference>
<dbReference type="InterPro" id="IPR036890">
    <property type="entry name" value="HATPase_C_sf"/>
</dbReference>
<feature type="transmembrane region" description="Helical" evidence="1">
    <location>
        <begin position="88"/>
        <end position="110"/>
    </location>
</feature>
<dbReference type="Proteomes" id="UP000184526">
    <property type="component" value="Unassembled WGS sequence"/>
</dbReference>
<dbReference type="OrthoDB" id="1634477at2"/>
<keyword evidence="4" id="KW-1185">Reference proteome</keyword>
<sequence>MNNVYWGVEYITTFVESVLGILFMSYWLEKRWDNRKQLIISIELSFVCSIIIILCNRIKLFDASNIIVSMLMFILISIILYKGSLVKIILTIGANISIGIICDLIVVFLFSKMSYKLIEEVLSEVGTFRSIAILLGRMILITIILEIGIYKYRDKTGGKKYFLISLILSCFIIYVSLFFIKIISTYENDKNILYFSMLFYTVMLVIILFIYLGLLKFSKDEKELEEMKMIKNKNKMLEENLVANEKIFEEWKKLQHDFRHNLLCLNKLVEEKKYVELAEYLSELNNNVSQQGYNLKTGNKTLDIILNYYSKISNYENIHMNINVNIPEGFFLKDTELCSLLGNSLENAIEATRKSEEKMISVIIKSIKDMIIFKISNSYNEDLEYENGIFKTTKKEKELHGIGLKSIKNVVKKNNGTMNINLNNKMFNLIIQFSLKEIVKI</sequence>
<protein>
    <submittedName>
        <fullName evidence="3">GHKL domain-containing protein</fullName>
    </submittedName>
</protein>
<name>A0A1M5XGJ8_9CLOT</name>
<dbReference type="InterPro" id="IPR032834">
    <property type="entry name" value="NatK-like_C"/>
</dbReference>
<dbReference type="SUPFAM" id="SSF55874">
    <property type="entry name" value="ATPase domain of HSP90 chaperone/DNA topoisomerase II/histidine kinase"/>
    <property type="match status" value="1"/>
</dbReference>
<keyword evidence="1" id="KW-0812">Transmembrane</keyword>
<feature type="transmembrane region" description="Helical" evidence="1">
    <location>
        <begin position="6"/>
        <end position="26"/>
    </location>
</feature>
<evidence type="ECO:0000313" key="3">
    <source>
        <dbReference type="EMBL" id="SHH98658.1"/>
    </source>
</evidence>
<feature type="domain" description="Sensor histidine kinase NatK-like C-terminal" evidence="2">
    <location>
        <begin position="335"/>
        <end position="433"/>
    </location>
</feature>
<dbReference type="EMBL" id="FQXP01000008">
    <property type="protein sequence ID" value="SHH98658.1"/>
    <property type="molecule type" value="Genomic_DNA"/>
</dbReference>
<dbReference type="CDD" id="cd16935">
    <property type="entry name" value="HATPase_AgrC-ComD-like"/>
    <property type="match status" value="1"/>
</dbReference>
<feature type="transmembrane region" description="Helical" evidence="1">
    <location>
        <begin position="60"/>
        <end position="81"/>
    </location>
</feature>
<dbReference type="PANTHER" id="PTHR40448">
    <property type="entry name" value="TWO-COMPONENT SENSOR HISTIDINE KINASE"/>
    <property type="match status" value="1"/>
</dbReference>
<feature type="transmembrane region" description="Helical" evidence="1">
    <location>
        <begin position="38"/>
        <end position="54"/>
    </location>
</feature>
<dbReference type="Gene3D" id="3.30.565.10">
    <property type="entry name" value="Histidine kinase-like ATPase, C-terminal domain"/>
    <property type="match status" value="1"/>
</dbReference>
<feature type="transmembrane region" description="Helical" evidence="1">
    <location>
        <begin position="130"/>
        <end position="149"/>
    </location>
</feature>
<dbReference type="AlphaFoldDB" id="A0A1M5XGJ8"/>
<keyword evidence="1" id="KW-0472">Membrane</keyword>
<feature type="transmembrane region" description="Helical" evidence="1">
    <location>
        <begin position="192"/>
        <end position="214"/>
    </location>
</feature>
<dbReference type="PANTHER" id="PTHR40448:SF1">
    <property type="entry name" value="TWO-COMPONENT SENSOR HISTIDINE KINASE"/>
    <property type="match status" value="1"/>
</dbReference>
<dbReference type="STRING" id="1121306.SAMN02745196_02213"/>